<dbReference type="EMBL" id="CP026538">
    <property type="protein sequence ID" value="QAZ69243.1"/>
    <property type="molecule type" value="Genomic_DNA"/>
</dbReference>
<sequence length="145" mass="15828">MIAAWRGREGSMFARCVLALALVLAVPATAALAQSQAAYNAAACAALKKADAELNAVYAAILKKNADDKNFIDKLKVAQRAWVAFRDAEMAARYPARDKWEYGSAFDLCWCNGLAALTQQRTEQLKPWRDGIPEGDVCTGSYPVR</sequence>
<dbReference type="OrthoDB" id="7340239at2"/>
<dbReference type="Proteomes" id="UP000293296">
    <property type="component" value="Chromosome"/>
</dbReference>
<gene>
    <name evidence="3" type="ORF">C3Y92_19155</name>
</gene>
<dbReference type="Gene3D" id="1.20.1270.180">
    <property type="match status" value="1"/>
</dbReference>
<dbReference type="KEGG" id="dcb:C3Y92_19155"/>
<evidence type="ECO:0000313" key="4">
    <source>
        <dbReference type="Proteomes" id="UP000293296"/>
    </source>
</evidence>
<evidence type="ECO:0000313" key="3">
    <source>
        <dbReference type="EMBL" id="QAZ69243.1"/>
    </source>
</evidence>
<keyword evidence="1" id="KW-0732">Signal</keyword>
<evidence type="ECO:0000259" key="2">
    <source>
        <dbReference type="Pfam" id="PF07007"/>
    </source>
</evidence>
<reference evidence="3 4" key="1">
    <citation type="submission" date="2018-02" db="EMBL/GenBank/DDBJ databases">
        <title>Genome sequence of Desulfovibrio carbinolicus DSM 3852.</title>
        <authorList>
            <person name="Wilbanks E."/>
            <person name="Skennerton C.T."/>
            <person name="Orphan V.J."/>
        </authorList>
    </citation>
    <scope>NUCLEOTIDE SEQUENCE [LARGE SCALE GENOMIC DNA]</scope>
    <source>
        <strain evidence="3 4">DSM 3852</strain>
    </source>
</reference>
<organism evidence="3 4">
    <name type="scientific">Solidesulfovibrio carbinolicus</name>
    <dbReference type="NCBI Taxonomy" id="296842"/>
    <lineage>
        <taxon>Bacteria</taxon>
        <taxon>Pseudomonadati</taxon>
        <taxon>Thermodesulfobacteriota</taxon>
        <taxon>Desulfovibrionia</taxon>
        <taxon>Desulfovibrionales</taxon>
        <taxon>Desulfovibrionaceae</taxon>
        <taxon>Solidesulfovibrio</taxon>
    </lineage>
</organism>
<feature type="domain" description="Lysozyme inhibitor LprI-like N-terminal" evidence="2">
    <location>
        <begin position="33"/>
        <end position="125"/>
    </location>
</feature>
<protein>
    <submittedName>
        <fullName evidence="3">DUF1311 domain-containing protein</fullName>
    </submittedName>
</protein>
<proteinExistence type="predicted"/>
<feature type="signal peptide" evidence="1">
    <location>
        <begin position="1"/>
        <end position="30"/>
    </location>
</feature>
<dbReference type="Pfam" id="PF07007">
    <property type="entry name" value="LprI"/>
    <property type="match status" value="1"/>
</dbReference>
<dbReference type="AlphaFoldDB" id="A0A4P6HPL6"/>
<dbReference type="InterPro" id="IPR009739">
    <property type="entry name" value="LprI-like_N"/>
</dbReference>
<feature type="chain" id="PRO_5020238751" evidence="1">
    <location>
        <begin position="31"/>
        <end position="145"/>
    </location>
</feature>
<keyword evidence="4" id="KW-1185">Reference proteome</keyword>
<accession>A0A4P6HPL6</accession>
<evidence type="ECO:0000256" key="1">
    <source>
        <dbReference type="SAM" id="SignalP"/>
    </source>
</evidence>
<name>A0A4P6HPL6_9BACT</name>